<dbReference type="InterPro" id="IPR056713">
    <property type="entry name" value="DUF7811"/>
</dbReference>
<name>A0ABP1FXF9_9CHLO</name>
<reference evidence="2 3" key="1">
    <citation type="submission" date="2024-06" db="EMBL/GenBank/DDBJ databases">
        <authorList>
            <person name="Kraege A."/>
            <person name="Thomma B."/>
        </authorList>
    </citation>
    <scope>NUCLEOTIDE SEQUENCE [LARGE SCALE GENOMIC DNA]</scope>
</reference>
<sequence length="167" mass="18417">MVQAESGFTSPSFWDSGPLKRQKQVITLLTADGFVTLPSWSEFEVPRRFRAEQAPLPTAEEQGLCLGACFTIAATNGADPSRRLNMLGFCRSVNDLSEVVEDAVLSRGGKIVVNQIELKSGLHEFLKMTVAIPLLNGIPPQHEYLRSAISSGGGIVERMYRQWQMYG</sequence>
<comment type="caution">
    <text evidence="2">The sequence shown here is derived from an EMBL/GenBank/DDBJ whole genome shotgun (WGS) entry which is preliminary data.</text>
</comment>
<evidence type="ECO:0000313" key="2">
    <source>
        <dbReference type="EMBL" id="CAL5223701.1"/>
    </source>
</evidence>
<evidence type="ECO:0000313" key="3">
    <source>
        <dbReference type="Proteomes" id="UP001497392"/>
    </source>
</evidence>
<dbReference type="PANTHER" id="PTHR36739:SF1">
    <property type="entry name" value="D-TAGATOSE-1,6-BISPHOSPHATE ALDOLASE SUBUNIT"/>
    <property type="match status" value="1"/>
</dbReference>
<dbReference type="EMBL" id="CAXHTA020000009">
    <property type="protein sequence ID" value="CAL5223701.1"/>
    <property type="molecule type" value="Genomic_DNA"/>
</dbReference>
<organism evidence="2 3">
    <name type="scientific">Coccomyxa viridis</name>
    <dbReference type="NCBI Taxonomy" id="1274662"/>
    <lineage>
        <taxon>Eukaryota</taxon>
        <taxon>Viridiplantae</taxon>
        <taxon>Chlorophyta</taxon>
        <taxon>core chlorophytes</taxon>
        <taxon>Trebouxiophyceae</taxon>
        <taxon>Trebouxiophyceae incertae sedis</taxon>
        <taxon>Coccomyxaceae</taxon>
        <taxon>Coccomyxa</taxon>
    </lineage>
</organism>
<dbReference type="Pfam" id="PF25103">
    <property type="entry name" value="DUF7811"/>
    <property type="match status" value="1"/>
</dbReference>
<protein>
    <submittedName>
        <fullName evidence="2">G6255 protein</fullName>
    </submittedName>
</protein>
<gene>
    <name evidence="2" type="primary">g6255</name>
    <name evidence="2" type="ORF">VP750_LOCUS5360</name>
</gene>
<proteinExistence type="predicted"/>
<keyword evidence="3" id="KW-1185">Reference proteome</keyword>
<dbReference type="Proteomes" id="UP001497392">
    <property type="component" value="Unassembled WGS sequence"/>
</dbReference>
<dbReference type="PANTHER" id="PTHR36739">
    <property type="entry name" value="D-TAGATOSE-1,6-BISPHOSPHATE ALDOLASE SUBUNIT"/>
    <property type="match status" value="1"/>
</dbReference>
<evidence type="ECO:0000259" key="1">
    <source>
        <dbReference type="Pfam" id="PF25103"/>
    </source>
</evidence>
<accession>A0ABP1FXF9</accession>
<feature type="domain" description="DUF7811" evidence="1">
    <location>
        <begin position="47"/>
        <end position="166"/>
    </location>
</feature>